<sequence length="406" mass="47186">MSIFKVSCPLIPLLPDGEGYPPGFSLPKRQRNEDALNLPQLTKIFRDSLIYESKEDSKLDLCVLGVLSPYSLLSHVMVIELSENRFLPGPESFSDSEWEKLSKLSIHVINSLKHKKNNICCGFNWSPFSWGKLEERGGCQSITTKFHMMIWEWPIIHDDDFIQDIFHEIPPKHRHVFFDNSYNVPFARLLFKTIKNASVFDEKVENTSEFFERAEFTPRGLFLPIKSIYYPEIVKLKTISIKTEEIIAHLNHCIMFDSIESIYQLMKESEKRVLSDSELEILRKNPKIRELNECLDLCQNNEEKEIIQSIYPAILNRANEMNEEHEIWQKCFGFSLVLLESQQEKNLKSGLYIGLHAICGPGGCAEVLGCYLTRPEQRVADETIMINHNHEIWKIKHNLQRIDSLL</sequence>
<dbReference type="OrthoDB" id="10465604at2759"/>
<gene>
    <name evidence="1" type="ORF">TRFO_36828</name>
</gene>
<dbReference type="VEuPathDB" id="TrichDB:TRFO_36828"/>
<protein>
    <submittedName>
        <fullName evidence="1">Uncharacterized protein</fullName>
    </submittedName>
</protein>
<organism evidence="1 2">
    <name type="scientific">Tritrichomonas foetus</name>
    <dbReference type="NCBI Taxonomy" id="1144522"/>
    <lineage>
        <taxon>Eukaryota</taxon>
        <taxon>Metamonada</taxon>
        <taxon>Parabasalia</taxon>
        <taxon>Tritrichomonadida</taxon>
        <taxon>Tritrichomonadidae</taxon>
        <taxon>Tritrichomonas</taxon>
    </lineage>
</organism>
<evidence type="ECO:0000313" key="2">
    <source>
        <dbReference type="Proteomes" id="UP000179807"/>
    </source>
</evidence>
<dbReference type="RefSeq" id="XP_068350157.1">
    <property type="nucleotide sequence ID" value="XM_068511065.1"/>
</dbReference>
<dbReference type="EMBL" id="MLAK01001142">
    <property type="protein sequence ID" value="OHS97020.1"/>
    <property type="molecule type" value="Genomic_DNA"/>
</dbReference>
<dbReference type="Proteomes" id="UP000179807">
    <property type="component" value="Unassembled WGS sequence"/>
</dbReference>
<accession>A0A1J4JIJ6</accession>
<keyword evidence="2" id="KW-1185">Reference proteome</keyword>
<reference evidence="1" key="1">
    <citation type="submission" date="2016-10" db="EMBL/GenBank/DDBJ databases">
        <authorList>
            <person name="Benchimol M."/>
            <person name="Almeida L.G."/>
            <person name="Vasconcelos A.T."/>
            <person name="Perreira-Neves A."/>
            <person name="Rosa I.A."/>
            <person name="Tasca T."/>
            <person name="Bogo M.R."/>
            <person name="de Souza W."/>
        </authorList>
    </citation>
    <scope>NUCLEOTIDE SEQUENCE [LARGE SCALE GENOMIC DNA]</scope>
    <source>
        <strain evidence="1">K</strain>
    </source>
</reference>
<name>A0A1J4JIJ6_9EUKA</name>
<dbReference type="AlphaFoldDB" id="A0A1J4JIJ6"/>
<proteinExistence type="predicted"/>
<comment type="caution">
    <text evidence="1">The sequence shown here is derived from an EMBL/GenBank/DDBJ whole genome shotgun (WGS) entry which is preliminary data.</text>
</comment>
<evidence type="ECO:0000313" key="1">
    <source>
        <dbReference type="EMBL" id="OHS97020.1"/>
    </source>
</evidence>
<dbReference type="GeneID" id="94845769"/>